<evidence type="ECO:0000313" key="2">
    <source>
        <dbReference type="EMBL" id="GCD18881.1"/>
    </source>
</evidence>
<dbReference type="Proteomes" id="UP000288246">
    <property type="component" value="Unassembled WGS sequence"/>
</dbReference>
<sequence>MPTLTPARLATSVIDGRRSARPRVVVAIRGPPLCVLAPRWYRRPRADSRHDRSAVSRRAAGRGERSTLRRERASRTDVPGRVDARDGPFLECYAMNRFNDATIGGRP</sequence>
<feature type="region of interest" description="Disordered" evidence="1">
    <location>
        <begin position="45"/>
        <end position="86"/>
    </location>
</feature>
<comment type="caution">
    <text evidence="2">The sequence shown here is derived from an EMBL/GenBank/DDBJ whole genome shotgun (WGS) entry which is preliminary data.</text>
</comment>
<feature type="compositionally biased region" description="Basic and acidic residues" evidence="1">
    <location>
        <begin position="45"/>
        <end position="54"/>
    </location>
</feature>
<evidence type="ECO:0000256" key="1">
    <source>
        <dbReference type="SAM" id="MobiDB-lite"/>
    </source>
</evidence>
<feature type="compositionally biased region" description="Basic and acidic residues" evidence="1">
    <location>
        <begin position="61"/>
        <end position="86"/>
    </location>
</feature>
<evidence type="ECO:0000313" key="3">
    <source>
        <dbReference type="Proteomes" id="UP000288246"/>
    </source>
</evidence>
<dbReference type="EMBL" id="BHYL01000034">
    <property type="protein sequence ID" value="GCD18881.1"/>
    <property type="molecule type" value="Genomic_DNA"/>
</dbReference>
<dbReference type="AlphaFoldDB" id="A0A401UW22"/>
<reference evidence="2 3" key="1">
    <citation type="submission" date="2018-11" db="EMBL/GenBank/DDBJ databases">
        <title>Draft genome sequence of Cellulomonas takizawaensis strain TKZ-21.</title>
        <authorList>
            <person name="Yamamura H."/>
            <person name="Hayashi T."/>
            <person name="Hamada M."/>
            <person name="Serisawa Y."/>
            <person name="Matsuyama K."/>
            <person name="Nakagawa Y."/>
            <person name="Otoguro M."/>
            <person name="Yanagida F."/>
            <person name="Hayakawa M."/>
        </authorList>
    </citation>
    <scope>NUCLEOTIDE SEQUENCE [LARGE SCALE GENOMIC DNA]</scope>
    <source>
        <strain evidence="2 3">TKZ-21</strain>
    </source>
</reference>
<organism evidence="2 3">
    <name type="scientific">Cellulomonas algicola</name>
    <dbReference type="NCBI Taxonomy" id="2071633"/>
    <lineage>
        <taxon>Bacteria</taxon>
        <taxon>Bacillati</taxon>
        <taxon>Actinomycetota</taxon>
        <taxon>Actinomycetes</taxon>
        <taxon>Micrococcales</taxon>
        <taxon>Cellulomonadaceae</taxon>
        <taxon>Cellulomonas</taxon>
    </lineage>
</organism>
<name>A0A401UW22_9CELL</name>
<proteinExistence type="predicted"/>
<accession>A0A401UW22</accession>
<gene>
    <name evidence="2" type="ORF">CTKZ_04430</name>
</gene>
<protein>
    <submittedName>
        <fullName evidence="2">Uncharacterized protein</fullName>
    </submittedName>
</protein>
<keyword evidence="3" id="KW-1185">Reference proteome</keyword>